<evidence type="ECO:0000313" key="2">
    <source>
        <dbReference type="EMBL" id="MBP1042780.1"/>
    </source>
</evidence>
<keyword evidence="3" id="KW-1185">Reference proteome</keyword>
<name>A0A940SVY7_9ENTE</name>
<feature type="transmembrane region" description="Helical" evidence="1">
    <location>
        <begin position="12"/>
        <end position="36"/>
    </location>
</feature>
<comment type="caution">
    <text evidence="2">The sequence shown here is derived from an EMBL/GenBank/DDBJ whole genome shotgun (WGS) entry which is preliminary data.</text>
</comment>
<dbReference type="RefSeq" id="WP_209530301.1">
    <property type="nucleotide sequence ID" value="NZ_JAEEGA010000012.1"/>
</dbReference>
<gene>
    <name evidence="2" type="ORF">I6N95_17315</name>
</gene>
<dbReference type="EMBL" id="JAEEGA010000012">
    <property type="protein sequence ID" value="MBP1042780.1"/>
    <property type="molecule type" value="Genomic_DNA"/>
</dbReference>
<keyword evidence="1" id="KW-0472">Membrane</keyword>
<keyword evidence="1" id="KW-0812">Transmembrane</keyword>
<evidence type="ECO:0000256" key="1">
    <source>
        <dbReference type="SAM" id="Phobius"/>
    </source>
</evidence>
<evidence type="ECO:0000313" key="3">
    <source>
        <dbReference type="Proteomes" id="UP000674938"/>
    </source>
</evidence>
<reference evidence="2" key="1">
    <citation type="submission" date="2020-12" db="EMBL/GenBank/DDBJ databases">
        <title>Vagococcus allomyrinae sp. nov. and Enterococcus lavae sp. nov., isolated from the larvae of Allomyrina dichotoma.</title>
        <authorList>
            <person name="Lee S.D."/>
        </authorList>
    </citation>
    <scope>NUCLEOTIDE SEQUENCE</scope>
    <source>
        <strain evidence="2">BWB3-3</strain>
    </source>
</reference>
<dbReference type="AlphaFoldDB" id="A0A940SVY7"/>
<sequence length="677" mass="75160">MVGGKAKEESGYALIYALGAIILASVIVGAIFLFAMRAFSQVDRVDKFKQSKDVSDYAMQKGTQKIKEVLEDKLSITIAEGKLGNDETVLKGLVSQWVLPEMFEGIKDANIGAEKQFSYEIFYDSTKNKVLKIDPYKLDEGTGAFGWTKDSYKIGDSRTNSQLIFPLTVEVTEKRRDAVTKTKVTANFIYEVQWEQVDVDQTIQGIDTWRNVFYSYYLNESGQYLSADEWLKKMDQLYRFQAGTEKNFDYGSYSSQTSPLYGDLTEQIVDITDGSPLDFTTGDKKIGNLRFAGSFLVEYGPKMKGIGGSQLQTGNVLSLRNSTENPQLVSFIQLDAVKAATGTLIELPVPKSNLILDVKDFQTNNLLINSTFSEASGKSSQGVLFSKGQIQVTNQLEANNFSFAQYATNAVVQDPKGTNWNEFLTGAMVLSGGSLYAGPVNQNGINSSITDSRKIEVTGNFLLTNVLMKNEGGHLEFSYFNGNQPERPSSLTLEGSKTILSVKGLSFIDSVKTTRRKSYSEYPKDFSGKKDSELFTSFYDDETAWNQIVLKSGAKMELGYAGVEPFHLEVAKNSYLSLKVLPENLLFDSRFIEEAVSKGHLKGKVILEPYSQKDSEELRNDLEKKGINVTQVEELSKAKETGIADGQVVIVKPTNTGNKGSSQVINRTFDYVENLVY</sequence>
<proteinExistence type="predicted"/>
<accession>A0A940SVY7</accession>
<dbReference type="Proteomes" id="UP000674938">
    <property type="component" value="Unassembled WGS sequence"/>
</dbReference>
<protein>
    <submittedName>
        <fullName evidence="2">Uncharacterized protein</fullName>
    </submittedName>
</protein>
<organism evidence="2 3">
    <name type="scientific">Vagococcus allomyrinae</name>
    <dbReference type="NCBI Taxonomy" id="2794353"/>
    <lineage>
        <taxon>Bacteria</taxon>
        <taxon>Bacillati</taxon>
        <taxon>Bacillota</taxon>
        <taxon>Bacilli</taxon>
        <taxon>Lactobacillales</taxon>
        <taxon>Enterococcaceae</taxon>
        <taxon>Vagococcus</taxon>
    </lineage>
</organism>
<keyword evidence="1" id="KW-1133">Transmembrane helix</keyword>